<comment type="caution">
    <text evidence="7">The sequence shown here is derived from an EMBL/GenBank/DDBJ whole genome shotgun (WGS) entry which is preliminary data.</text>
</comment>
<dbReference type="InterPro" id="IPR002052">
    <property type="entry name" value="DNA_methylase_N6_adenine_CS"/>
</dbReference>
<dbReference type="GO" id="GO:0009007">
    <property type="term" value="F:site-specific DNA-methyltransferase (adenine-specific) activity"/>
    <property type="evidence" value="ECO:0007669"/>
    <property type="project" value="UniProtKB-EC"/>
</dbReference>
<dbReference type="GO" id="GO:0032259">
    <property type="term" value="P:methylation"/>
    <property type="evidence" value="ECO:0007669"/>
    <property type="project" value="UniProtKB-KW"/>
</dbReference>
<dbReference type="PANTHER" id="PTHR33841:SF1">
    <property type="entry name" value="DNA METHYLTRANSFERASE A"/>
    <property type="match status" value="1"/>
</dbReference>
<reference evidence="7 8" key="1">
    <citation type="journal article" date="2013" name="Genome Announc.">
        <title>Draft Genome Sequence of Psychrobacter aquaticus Strain CMS 56T, Isolated from a Cyanobacterial Mat Sample Collected from Water Bodies in the McMurdo Dry Valley Region of Antarctica.</title>
        <authorList>
            <person name="Reddy G.S."/>
            <person name="Ara S."/>
            <person name="Singh A."/>
            <person name="Kumar Pinnaka A."/>
            <person name="Shivaji S."/>
        </authorList>
    </citation>
    <scope>NUCLEOTIDE SEQUENCE [LARGE SCALE GENOMIC DNA]</scope>
    <source>
        <strain evidence="7 8">CMS 56</strain>
    </source>
</reference>
<proteinExistence type="predicted"/>
<evidence type="ECO:0000313" key="8">
    <source>
        <dbReference type="Proteomes" id="UP000016761"/>
    </source>
</evidence>
<dbReference type="InterPro" id="IPR050953">
    <property type="entry name" value="N4_N6_ade-DNA_methylase"/>
</dbReference>
<dbReference type="Gene3D" id="3.40.50.150">
    <property type="entry name" value="Vaccinia Virus protein VP39"/>
    <property type="match status" value="1"/>
</dbReference>
<evidence type="ECO:0000256" key="1">
    <source>
        <dbReference type="ARBA" id="ARBA00011900"/>
    </source>
</evidence>
<dbReference type="EMBL" id="AUSW01000015">
    <property type="protein sequence ID" value="ERL56298.1"/>
    <property type="molecule type" value="Genomic_DNA"/>
</dbReference>
<dbReference type="RefSeq" id="WP_021813629.1">
    <property type="nucleotide sequence ID" value="NZ_AUSW01000015.1"/>
</dbReference>
<dbReference type="EC" id="2.1.1.72" evidence="1"/>
<accession>U4TCV2</accession>
<dbReference type="STRING" id="1354303.M917_0976"/>
<dbReference type="Proteomes" id="UP000016761">
    <property type="component" value="Unassembled WGS sequence"/>
</dbReference>
<evidence type="ECO:0000256" key="3">
    <source>
        <dbReference type="ARBA" id="ARBA00022679"/>
    </source>
</evidence>
<evidence type="ECO:0000313" key="7">
    <source>
        <dbReference type="EMBL" id="ERL56298.1"/>
    </source>
</evidence>
<sequence>MIRDIEQRRIALIELVSRYKQYKLEGRLDLTSEETIRTWLNEMLGIFGWDVQDTSQILQEKTLTKAERERLKTIDSTHSQPDYTFKIGKEKVTFLDAKDITVDLNTDKNAAFQIKAYGWSISAPCAFISNFEQFAIYDCGYQPEKGQAANIGRSIFRIDEYIENFELLDNYLYKPNIYNGQLAKLYSATQIDGLRRISIDFAFAELLSNFRLDLAKNILKNNNEAISNNNSLLSYIVQVIINRILFIRVCEARKLEEKQLLVYFQKQGFWEEFKKSSYLDFYHHYDGPLFERVDVINNLIIDNDIFNGLLSYLYYPSPYRFDVIPTKLLSDIYEIFLSKKLILNEGVVLDTFKTEYIKSKGAVTTPQFIVDDIIKRTLLKKKLIRSGIEGVLNISALDICCGSGVFLIGLYDYLEGIIIEIQENSYSESYSYLFTQAESKLVLNLKGKQAILNNCIYGIDIDPEAVEVARMSLALKVIDNEGSPEDSTRIGLFGKQILNGVGLNIVCGNSLVNELVYKEYPEILNDDEQLFKTNAFNWNNEVQFMKVFKNKKGFDFIVGNPPYVEVKHFNQEMPYMHSFIKDKYITADNGKIDLAVPFIEKGLSVLNDNGRLGFIVQKRQFKTNYGSKIRNFIVDNHYLSSFIDFSSTSIFKDQLTYIATLILDRSGYEKFYYHLIKENGKSIPTYLNNLPIPEVSSVEYEVISTNDFKDTEWAFDCFDIRNKLLLNGKFGDYVTIKGGPQALKNAAYHIKIKYFKDDIIIGSSQWVDNIEIEVDACRPLFCNENFYAFRPTSTNTYVIFPYDIKNGKKRDIPYDEFCKRFPLAGAYLKGQKARLEGPKGKAGGVETMPMKHPEKYSANFWHLYTRPNNLTKVSPKIFIPMTALDTFATVSNSERIYADNANMWFIELPDSNKEKLYAVAAIVNSIIFSVLARSIANPQDGGYFKFNKQFLEPIPFPIENFNNSPELILKLSEISKNIEERQCQYKKILIIELY</sequence>
<protein>
    <recommendedName>
        <fullName evidence="1">site-specific DNA-methyltransferase (adenine-specific)</fullName>
        <ecNumber evidence="1">2.1.1.72</ecNumber>
    </recommendedName>
</protein>
<evidence type="ECO:0000256" key="5">
    <source>
        <dbReference type="ARBA" id="ARBA00047942"/>
    </source>
</evidence>
<name>U4TCV2_9GAMM</name>
<dbReference type="PATRIC" id="fig|1354303.4.peg.964"/>
<keyword evidence="4" id="KW-0949">S-adenosyl-L-methionine</keyword>
<dbReference type="OrthoDB" id="9782445at2"/>
<feature type="domain" description="Type II methyltransferase M.TaqI-like" evidence="6">
    <location>
        <begin position="454"/>
        <end position="651"/>
    </location>
</feature>
<dbReference type="PANTHER" id="PTHR33841">
    <property type="entry name" value="DNA METHYLTRANSFERASE YEEA-RELATED"/>
    <property type="match status" value="1"/>
</dbReference>
<keyword evidence="2" id="KW-0489">Methyltransferase</keyword>
<keyword evidence="3" id="KW-0808">Transferase</keyword>
<evidence type="ECO:0000256" key="4">
    <source>
        <dbReference type="ARBA" id="ARBA00022691"/>
    </source>
</evidence>
<dbReference type="SUPFAM" id="SSF53335">
    <property type="entry name" value="S-adenosyl-L-methionine-dependent methyltransferases"/>
    <property type="match status" value="1"/>
</dbReference>
<dbReference type="eggNOG" id="COG1002">
    <property type="taxonomic scope" value="Bacteria"/>
</dbReference>
<dbReference type="eggNOG" id="COG0827">
    <property type="taxonomic scope" value="Bacteria"/>
</dbReference>
<dbReference type="Pfam" id="PF07669">
    <property type="entry name" value="Eco57I"/>
    <property type="match status" value="1"/>
</dbReference>
<dbReference type="GO" id="GO:0006304">
    <property type="term" value="P:DNA modification"/>
    <property type="evidence" value="ECO:0007669"/>
    <property type="project" value="InterPro"/>
</dbReference>
<dbReference type="InterPro" id="IPR011639">
    <property type="entry name" value="MethylTrfase_TaqI-like_dom"/>
</dbReference>
<evidence type="ECO:0000259" key="6">
    <source>
        <dbReference type="Pfam" id="PF07669"/>
    </source>
</evidence>
<dbReference type="PROSITE" id="PS00092">
    <property type="entry name" value="N6_MTASE"/>
    <property type="match status" value="1"/>
</dbReference>
<dbReference type="GO" id="GO:0003676">
    <property type="term" value="F:nucleic acid binding"/>
    <property type="evidence" value="ECO:0007669"/>
    <property type="project" value="InterPro"/>
</dbReference>
<gene>
    <name evidence="7" type="ORF">M917_0976</name>
</gene>
<comment type="catalytic activity">
    <reaction evidence="5">
        <text>a 2'-deoxyadenosine in DNA + S-adenosyl-L-methionine = an N(6)-methyl-2'-deoxyadenosine in DNA + S-adenosyl-L-homocysteine + H(+)</text>
        <dbReference type="Rhea" id="RHEA:15197"/>
        <dbReference type="Rhea" id="RHEA-COMP:12418"/>
        <dbReference type="Rhea" id="RHEA-COMP:12419"/>
        <dbReference type="ChEBI" id="CHEBI:15378"/>
        <dbReference type="ChEBI" id="CHEBI:57856"/>
        <dbReference type="ChEBI" id="CHEBI:59789"/>
        <dbReference type="ChEBI" id="CHEBI:90615"/>
        <dbReference type="ChEBI" id="CHEBI:90616"/>
        <dbReference type="EC" id="2.1.1.72"/>
    </reaction>
</comment>
<organism evidence="7 8">
    <name type="scientific">Psychrobacter aquaticus CMS 56</name>
    <dbReference type="NCBI Taxonomy" id="1354303"/>
    <lineage>
        <taxon>Bacteria</taxon>
        <taxon>Pseudomonadati</taxon>
        <taxon>Pseudomonadota</taxon>
        <taxon>Gammaproteobacteria</taxon>
        <taxon>Moraxellales</taxon>
        <taxon>Moraxellaceae</taxon>
        <taxon>Psychrobacter</taxon>
    </lineage>
</organism>
<dbReference type="REBASE" id="75547">
    <property type="entry name" value="Paq56ORF976P"/>
</dbReference>
<keyword evidence="8" id="KW-1185">Reference proteome</keyword>
<evidence type="ECO:0000256" key="2">
    <source>
        <dbReference type="ARBA" id="ARBA00022603"/>
    </source>
</evidence>
<dbReference type="PRINTS" id="PR00507">
    <property type="entry name" value="N12N6MTFRASE"/>
</dbReference>
<dbReference type="InterPro" id="IPR029063">
    <property type="entry name" value="SAM-dependent_MTases_sf"/>
</dbReference>
<dbReference type="AlphaFoldDB" id="U4TCV2"/>